<evidence type="ECO:0000259" key="1">
    <source>
        <dbReference type="Pfam" id="PF05239"/>
    </source>
</evidence>
<evidence type="ECO:0000313" key="2">
    <source>
        <dbReference type="EMBL" id="PSR21002.1"/>
    </source>
</evidence>
<sequence length="86" mass="9620">MVKTSELRMKDVINVVDGRRLGLIGDLELDLEQGRVKSVVVPGVSRFLGLFGRDHDTVIDWQRIQKVGQDVILVEVTGNYEAPKSD</sequence>
<dbReference type="InterPro" id="IPR011033">
    <property type="entry name" value="PRC_barrel-like_sf"/>
</dbReference>
<reference evidence="2 3" key="1">
    <citation type="journal article" date="2014" name="BMC Genomics">
        <title>Comparison of environmental and isolate Sulfobacillus genomes reveals diverse carbon, sulfur, nitrogen, and hydrogen metabolisms.</title>
        <authorList>
            <person name="Justice N.B."/>
            <person name="Norman A."/>
            <person name="Brown C.T."/>
            <person name="Singh A."/>
            <person name="Thomas B.C."/>
            <person name="Banfield J.F."/>
        </authorList>
    </citation>
    <scope>NUCLEOTIDE SEQUENCE [LARGE SCALE GENOMIC DNA]</scope>
    <source>
        <strain evidence="2">AMDSBA3</strain>
    </source>
</reference>
<gene>
    <name evidence="2" type="ORF">C7B45_12645</name>
</gene>
<dbReference type="Proteomes" id="UP000241848">
    <property type="component" value="Unassembled WGS sequence"/>
</dbReference>
<proteinExistence type="predicted"/>
<dbReference type="InterPro" id="IPR027275">
    <property type="entry name" value="PRC-brl_dom"/>
</dbReference>
<protein>
    <submittedName>
        <fullName evidence="2">YlmC/YmxH family sporulation protein</fullName>
    </submittedName>
</protein>
<dbReference type="Pfam" id="PF05239">
    <property type="entry name" value="PRC"/>
    <property type="match status" value="1"/>
</dbReference>
<dbReference type="NCBIfam" id="TIGR02888">
    <property type="entry name" value="spore_YlmC_YmxH"/>
    <property type="match status" value="1"/>
</dbReference>
<dbReference type="InterPro" id="IPR014238">
    <property type="entry name" value="Spore_YlmC/YmxH"/>
</dbReference>
<dbReference type="AlphaFoldDB" id="A0A2T2WFI4"/>
<organism evidence="2 3">
    <name type="scientific">Sulfobacillus acidophilus</name>
    <dbReference type="NCBI Taxonomy" id="53633"/>
    <lineage>
        <taxon>Bacteria</taxon>
        <taxon>Bacillati</taxon>
        <taxon>Bacillota</taxon>
        <taxon>Clostridia</taxon>
        <taxon>Eubacteriales</taxon>
        <taxon>Clostridiales Family XVII. Incertae Sedis</taxon>
        <taxon>Sulfobacillus</taxon>
    </lineage>
</organism>
<dbReference type="PANTHER" id="PTHR40061">
    <property type="entry name" value="SPORULATION PROTEIN YLMC-RELATED"/>
    <property type="match status" value="1"/>
</dbReference>
<evidence type="ECO:0000313" key="3">
    <source>
        <dbReference type="Proteomes" id="UP000241848"/>
    </source>
</evidence>
<feature type="domain" description="PRC-barrel" evidence="1">
    <location>
        <begin position="4"/>
        <end position="77"/>
    </location>
</feature>
<dbReference type="SUPFAM" id="SSF50346">
    <property type="entry name" value="PRC-barrel domain"/>
    <property type="match status" value="1"/>
</dbReference>
<dbReference type="Gene3D" id="2.30.30.240">
    <property type="entry name" value="PRC-barrel domain"/>
    <property type="match status" value="1"/>
</dbReference>
<dbReference type="PANTHER" id="PTHR40061:SF1">
    <property type="entry name" value="SPORULATION PROTEIN YLMC-RELATED"/>
    <property type="match status" value="1"/>
</dbReference>
<accession>A0A2T2WFI4</accession>
<name>A0A2T2WFI4_9FIRM</name>
<comment type="caution">
    <text evidence="2">The sequence shown here is derived from an EMBL/GenBank/DDBJ whole genome shotgun (WGS) entry which is preliminary data.</text>
</comment>
<dbReference type="EMBL" id="PXYV01000045">
    <property type="protein sequence ID" value="PSR21002.1"/>
    <property type="molecule type" value="Genomic_DNA"/>
</dbReference>